<dbReference type="AlphaFoldDB" id="A0A345Y5B9"/>
<dbReference type="PROSITE" id="PS50005">
    <property type="entry name" value="TPR"/>
    <property type="match status" value="1"/>
</dbReference>
<organism evidence="3 4">
    <name type="scientific">Crenobacter cavernae</name>
    <dbReference type="NCBI Taxonomy" id="2290923"/>
    <lineage>
        <taxon>Bacteria</taxon>
        <taxon>Pseudomonadati</taxon>
        <taxon>Pseudomonadota</taxon>
        <taxon>Betaproteobacteria</taxon>
        <taxon>Neisseriales</taxon>
        <taxon>Neisseriaceae</taxon>
        <taxon>Crenobacter</taxon>
    </lineage>
</organism>
<dbReference type="Proteomes" id="UP000254537">
    <property type="component" value="Chromosome"/>
</dbReference>
<dbReference type="KEGG" id="ccah:DWG20_06575"/>
<name>A0A345Y5B9_9NEIS</name>
<dbReference type="RefSeq" id="WP_115433056.1">
    <property type="nucleotide sequence ID" value="NZ_CP031337.1"/>
</dbReference>
<accession>A0A345Y5B9</accession>
<proteinExistence type="predicted"/>
<feature type="region of interest" description="Disordered" evidence="2">
    <location>
        <begin position="455"/>
        <end position="488"/>
    </location>
</feature>
<gene>
    <name evidence="3" type="ORF">DWG20_06575</name>
</gene>
<reference evidence="3 4" key="1">
    <citation type="submission" date="2018-07" db="EMBL/GenBank/DDBJ databases">
        <title>Crenobacter cavernae sp. nov., isolated from a karst cave.</title>
        <authorList>
            <person name="Zhu H."/>
        </authorList>
    </citation>
    <scope>NUCLEOTIDE SEQUENCE [LARGE SCALE GENOMIC DNA]</scope>
    <source>
        <strain evidence="3 4">K1W11S-77</strain>
    </source>
</reference>
<dbReference type="PROSITE" id="PS51257">
    <property type="entry name" value="PROKAR_LIPOPROTEIN"/>
    <property type="match status" value="1"/>
</dbReference>
<evidence type="ECO:0000313" key="3">
    <source>
        <dbReference type="EMBL" id="AXK39121.1"/>
    </source>
</evidence>
<keyword evidence="1" id="KW-0802">TPR repeat</keyword>
<sequence>MTIPSRLSTTATLLLAAGLLSGCGTLSSHNSRLQGSLNAANQGQIDTAIASLESNSSGLLSSGKDLLYYMEIGQLQQLKNDIPASTASWQQADQQIRAWEDEYRANAGKVMGQVGSVLLNDKTRRYEGTDYEKVMLSTYLALNHALGGKLDLARVEIKKTHEREALIKDFRDKEYAKLEDEAKAKNVSQPSIQNIKGYPVETLDAPDVLKLKNGYQNAFSHYLAGYVYEANREPSLAAPGYRQAIELRPSTPVLEEGLRGLDSRARRLKAKASDVLFVVSSGSAPARRSVTLPLPVTMGGGLVLTPISFPVIGKTSGNIAPRQIVVNGRNIAISPIADFDAMSRRTLRDDMPGILLRSAIRATVKSVLQKEMNDKAGPLGGLLTSVAAVVTEQADDRMWRTLPEQIAIGRQMLAYGQYTLTVETPSGTKQLPLRIDQRHTIVPIRVMAGSAYLAQSDPASPTGASKIIEAQAEEPAPTLTAKRARKRS</sequence>
<dbReference type="InterPro" id="IPR019734">
    <property type="entry name" value="TPR_rpt"/>
</dbReference>
<evidence type="ECO:0000256" key="1">
    <source>
        <dbReference type="PROSITE-ProRule" id="PRU00339"/>
    </source>
</evidence>
<dbReference type="EMBL" id="CP031337">
    <property type="protein sequence ID" value="AXK39121.1"/>
    <property type="molecule type" value="Genomic_DNA"/>
</dbReference>
<evidence type="ECO:0000256" key="2">
    <source>
        <dbReference type="SAM" id="MobiDB-lite"/>
    </source>
</evidence>
<feature type="repeat" description="TPR" evidence="1">
    <location>
        <begin position="218"/>
        <end position="251"/>
    </location>
</feature>
<evidence type="ECO:0000313" key="4">
    <source>
        <dbReference type="Proteomes" id="UP000254537"/>
    </source>
</evidence>
<protein>
    <submittedName>
        <fullName evidence="3">Uncharacterized protein</fullName>
    </submittedName>
</protein>
<dbReference type="OrthoDB" id="9769023at2"/>